<sequence length="67" mass="7437">MPTGSKDASLNTKLTFGGITIACILISGLVWYLSNNNHQRWANITLGGFYGIIILFTIYAAMNVRWN</sequence>
<dbReference type="Proteomes" id="UP000808349">
    <property type="component" value="Unassembled WGS sequence"/>
</dbReference>
<evidence type="ECO:0000313" key="3">
    <source>
        <dbReference type="Proteomes" id="UP000808349"/>
    </source>
</evidence>
<keyword evidence="1" id="KW-0472">Membrane</keyword>
<keyword evidence="1" id="KW-0812">Transmembrane</keyword>
<name>A0A9D7S7K2_9BACT</name>
<reference evidence="2 3" key="1">
    <citation type="submission" date="2020-10" db="EMBL/GenBank/DDBJ databases">
        <title>Connecting structure to function with the recovery of over 1000 high-quality activated sludge metagenome-assembled genomes encoding full-length rRNA genes using long-read sequencing.</title>
        <authorList>
            <person name="Singleton C.M."/>
            <person name="Petriglieri F."/>
            <person name="Kristensen J.M."/>
            <person name="Kirkegaard R.H."/>
            <person name="Michaelsen T.Y."/>
            <person name="Andersen M.H."/>
            <person name="Karst S.M."/>
            <person name="Dueholm M.S."/>
            <person name="Nielsen P.H."/>
            <person name="Albertsen M."/>
        </authorList>
    </citation>
    <scope>NUCLEOTIDE SEQUENCE [LARGE SCALE GENOMIC DNA]</scope>
    <source>
        <strain evidence="2">Ribe_18-Q3-R11-54_BAT3C.373</strain>
    </source>
</reference>
<feature type="transmembrane region" description="Helical" evidence="1">
    <location>
        <begin position="41"/>
        <end position="62"/>
    </location>
</feature>
<accession>A0A9D7S7K2</accession>
<proteinExistence type="predicted"/>
<keyword evidence="1" id="KW-1133">Transmembrane helix</keyword>
<organism evidence="2 3">
    <name type="scientific">Candidatus Defluviibacterium haderslevense</name>
    <dbReference type="NCBI Taxonomy" id="2981993"/>
    <lineage>
        <taxon>Bacteria</taxon>
        <taxon>Pseudomonadati</taxon>
        <taxon>Bacteroidota</taxon>
        <taxon>Saprospiria</taxon>
        <taxon>Saprospirales</taxon>
        <taxon>Saprospiraceae</taxon>
        <taxon>Candidatus Defluviibacterium</taxon>
    </lineage>
</organism>
<feature type="transmembrane region" description="Helical" evidence="1">
    <location>
        <begin position="14"/>
        <end position="34"/>
    </location>
</feature>
<dbReference type="EMBL" id="JADKFW010000004">
    <property type="protein sequence ID" value="MBK9717390.1"/>
    <property type="molecule type" value="Genomic_DNA"/>
</dbReference>
<dbReference type="AlphaFoldDB" id="A0A9D7S7K2"/>
<gene>
    <name evidence="2" type="ORF">IPO85_07740</name>
</gene>
<evidence type="ECO:0000313" key="2">
    <source>
        <dbReference type="EMBL" id="MBK9717390.1"/>
    </source>
</evidence>
<protein>
    <submittedName>
        <fullName evidence="2">Uncharacterized protein</fullName>
    </submittedName>
</protein>
<evidence type="ECO:0000256" key="1">
    <source>
        <dbReference type="SAM" id="Phobius"/>
    </source>
</evidence>
<comment type="caution">
    <text evidence="2">The sequence shown here is derived from an EMBL/GenBank/DDBJ whole genome shotgun (WGS) entry which is preliminary data.</text>
</comment>